<evidence type="ECO:0000313" key="3">
    <source>
        <dbReference type="Proteomes" id="UP000076798"/>
    </source>
</evidence>
<name>A0A165YFM1_9AGAM</name>
<feature type="transmembrane region" description="Helical" evidence="1">
    <location>
        <begin position="20"/>
        <end position="40"/>
    </location>
</feature>
<gene>
    <name evidence="2" type="ORF">SISSUDRAFT_435223</name>
</gene>
<keyword evidence="1" id="KW-0812">Transmembrane</keyword>
<keyword evidence="1" id="KW-0472">Membrane</keyword>
<accession>A0A165YFM1</accession>
<evidence type="ECO:0000313" key="2">
    <source>
        <dbReference type="EMBL" id="KZT33192.1"/>
    </source>
</evidence>
<dbReference type="Proteomes" id="UP000076798">
    <property type="component" value="Unassembled WGS sequence"/>
</dbReference>
<dbReference type="AlphaFoldDB" id="A0A165YFM1"/>
<reference evidence="2 3" key="1">
    <citation type="journal article" date="2016" name="Mol. Biol. Evol.">
        <title>Comparative Genomics of Early-Diverging Mushroom-Forming Fungi Provides Insights into the Origins of Lignocellulose Decay Capabilities.</title>
        <authorList>
            <person name="Nagy L.G."/>
            <person name="Riley R."/>
            <person name="Tritt A."/>
            <person name="Adam C."/>
            <person name="Daum C."/>
            <person name="Floudas D."/>
            <person name="Sun H."/>
            <person name="Yadav J.S."/>
            <person name="Pangilinan J."/>
            <person name="Larsson K.H."/>
            <person name="Matsuura K."/>
            <person name="Barry K."/>
            <person name="Labutti K."/>
            <person name="Kuo R."/>
            <person name="Ohm R.A."/>
            <person name="Bhattacharya S.S."/>
            <person name="Shirouzu T."/>
            <person name="Yoshinaga Y."/>
            <person name="Martin F.M."/>
            <person name="Grigoriev I.V."/>
            <person name="Hibbett D.S."/>
        </authorList>
    </citation>
    <scope>NUCLEOTIDE SEQUENCE [LARGE SCALE GENOMIC DNA]</scope>
    <source>
        <strain evidence="2 3">HHB10207 ss-3</strain>
    </source>
</reference>
<keyword evidence="1" id="KW-1133">Transmembrane helix</keyword>
<keyword evidence="3" id="KW-1185">Reference proteome</keyword>
<evidence type="ECO:0000256" key="1">
    <source>
        <dbReference type="SAM" id="Phobius"/>
    </source>
</evidence>
<proteinExistence type="predicted"/>
<dbReference type="EMBL" id="KV428259">
    <property type="protein sequence ID" value="KZT33192.1"/>
    <property type="molecule type" value="Genomic_DNA"/>
</dbReference>
<protein>
    <submittedName>
        <fullName evidence="2">Uncharacterized protein</fullName>
    </submittedName>
</protein>
<organism evidence="2 3">
    <name type="scientific">Sistotremastrum suecicum HHB10207 ss-3</name>
    <dbReference type="NCBI Taxonomy" id="1314776"/>
    <lineage>
        <taxon>Eukaryota</taxon>
        <taxon>Fungi</taxon>
        <taxon>Dikarya</taxon>
        <taxon>Basidiomycota</taxon>
        <taxon>Agaricomycotina</taxon>
        <taxon>Agaricomycetes</taxon>
        <taxon>Sistotremastrales</taxon>
        <taxon>Sistotremastraceae</taxon>
        <taxon>Sistotremastrum</taxon>
    </lineage>
</organism>
<sequence length="270" mass="31040">MFPTRAATLSHRDRKLLSSWGYGASSSFVAIVTRFGIFLLNWRLESGTLIEIEEFSLGGPVKIRHFPVKLFIESESQIIVARLKLDRVKNTMAGFKLHDIASVQIPENLPSLNDEEHWLLEEQKWPKQFVSPTSLYPFDSERSHQCLFLEQDERHIRHSVIHSLLLPILSIPLKISKGMFTITMNSSQRPFSVFRHRKSPKFVDVLRLADGSNETAWVRLKLPKQFVDAEFTPDGNDADSRSDPELLVFDSSIGRLFLYMDGKLHIVQYS</sequence>